<comment type="caution">
    <text evidence="4">The sequence shown here is derived from an EMBL/GenBank/DDBJ whole genome shotgun (WGS) entry which is preliminary data.</text>
</comment>
<dbReference type="SUPFAM" id="SSF53850">
    <property type="entry name" value="Periplasmic binding protein-like II"/>
    <property type="match status" value="1"/>
</dbReference>
<proteinExistence type="predicted"/>
<feature type="signal peptide" evidence="2">
    <location>
        <begin position="1"/>
        <end position="25"/>
    </location>
</feature>
<dbReference type="SMART" id="SM00062">
    <property type="entry name" value="PBPb"/>
    <property type="match status" value="1"/>
</dbReference>
<dbReference type="Proteomes" id="UP000306420">
    <property type="component" value="Unassembled WGS sequence"/>
</dbReference>
<protein>
    <submittedName>
        <fullName evidence="4">Transporter substrate-binding domain-containing protein</fullName>
    </submittedName>
</protein>
<evidence type="ECO:0000256" key="2">
    <source>
        <dbReference type="SAM" id="SignalP"/>
    </source>
</evidence>
<accession>A0A5R9DXX2</accession>
<dbReference type="EMBL" id="VBSP01000014">
    <property type="protein sequence ID" value="TLQ41614.1"/>
    <property type="molecule type" value="Genomic_DNA"/>
</dbReference>
<gene>
    <name evidence="4" type="ORF">FEZ33_05530</name>
</gene>
<reference evidence="4 5" key="1">
    <citation type="submission" date="2019-05" db="EMBL/GenBank/DDBJ databases">
        <title>The metagenome of a microbial culture collection derived from dairy environment covers the genomic content of the human microbiome.</title>
        <authorList>
            <person name="Roder T."/>
            <person name="Wuthrich D."/>
            <person name="Sattari Z."/>
            <person name="Von Ah U."/>
            <person name="Bar C."/>
            <person name="Ronchi F."/>
            <person name="Macpherson A.J."/>
            <person name="Ganal-Vonarburg S.C."/>
            <person name="Bruggmann R."/>
            <person name="Vergeres G."/>
        </authorList>
    </citation>
    <scope>NUCLEOTIDE SEQUENCE [LARGE SCALE GENOMIC DNA]</scope>
    <source>
        <strain evidence="4 5">FAM 24227</strain>
    </source>
</reference>
<dbReference type="RefSeq" id="WP_138404410.1">
    <property type="nucleotide sequence ID" value="NZ_VBSP01000014.1"/>
</dbReference>
<dbReference type="AlphaFoldDB" id="A0A5R9DXX2"/>
<keyword evidence="1 2" id="KW-0732">Signal</keyword>
<sequence length="269" mass="29397">MKKISKIILAFVVGMFLTSAVNIKAATLAEIKEKGQIVVGMNAEYPPFEWVEVVDGEAVVVGIDASLAQMIADEIGVELVIDNRAFDSLIPTLNTNKIDLIISGMSNTEERAKVVDFSVSYYEPVSQFAVASDQVDNFKSLEDFNGKRVGALLTSTQEIFLKENMPEIELVSMGKNGDLIEGLKAKKVDAIFMSDLTLQQYLTNYGDVVSVVEGIEINNELLGTSVAMTKGNSELLEVVDKVITEAKENGDLDKVFEDNIDKASKAQEQ</sequence>
<dbReference type="OrthoDB" id="9811552at2"/>
<evidence type="ECO:0000313" key="4">
    <source>
        <dbReference type="EMBL" id="TLQ41614.1"/>
    </source>
</evidence>
<name>A0A5R9DXX2_9LACT</name>
<dbReference type="InterPro" id="IPR001638">
    <property type="entry name" value="Solute-binding_3/MltF_N"/>
</dbReference>
<organism evidence="4 5">
    <name type="scientific">Ruoffia tabacinasalis</name>
    <dbReference type="NCBI Taxonomy" id="87458"/>
    <lineage>
        <taxon>Bacteria</taxon>
        <taxon>Bacillati</taxon>
        <taxon>Bacillota</taxon>
        <taxon>Bacilli</taxon>
        <taxon>Lactobacillales</taxon>
        <taxon>Aerococcaceae</taxon>
        <taxon>Ruoffia</taxon>
    </lineage>
</organism>
<feature type="domain" description="Solute-binding protein family 3/N-terminal" evidence="3">
    <location>
        <begin position="36"/>
        <end position="263"/>
    </location>
</feature>
<dbReference type="PANTHER" id="PTHR35936:SF17">
    <property type="entry name" value="ARGININE-BINDING EXTRACELLULAR PROTEIN ARTP"/>
    <property type="match status" value="1"/>
</dbReference>
<evidence type="ECO:0000313" key="5">
    <source>
        <dbReference type="Proteomes" id="UP000306420"/>
    </source>
</evidence>
<feature type="chain" id="PRO_5024375605" evidence="2">
    <location>
        <begin position="26"/>
        <end position="269"/>
    </location>
</feature>
<dbReference type="PANTHER" id="PTHR35936">
    <property type="entry name" value="MEMBRANE-BOUND LYTIC MUREIN TRANSGLYCOSYLASE F"/>
    <property type="match status" value="1"/>
</dbReference>
<dbReference type="Pfam" id="PF00497">
    <property type="entry name" value="SBP_bac_3"/>
    <property type="match status" value="1"/>
</dbReference>
<evidence type="ECO:0000259" key="3">
    <source>
        <dbReference type="SMART" id="SM00062"/>
    </source>
</evidence>
<dbReference type="Gene3D" id="3.40.190.10">
    <property type="entry name" value="Periplasmic binding protein-like II"/>
    <property type="match status" value="2"/>
</dbReference>
<evidence type="ECO:0000256" key="1">
    <source>
        <dbReference type="ARBA" id="ARBA00022729"/>
    </source>
</evidence>